<dbReference type="PANTHER" id="PTHR43394">
    <property type="entry name" value="ATP-DEPENDENT PERMEASE MDL1, MITOCHONDRIAL"/>
    <property type="match status" value="1"/>
</dbReference>
<dbReference type="Gene3D" id="3.40.50.300">
    <property type="entry name" value="P-loop containing nucleotide triphosphate hydrolases"/>
    <property type="match status" value="1"/>
</dbReference>
<dbReference type="SUPFAM" id="SSF90123">
    <property type="entry name" value="ABC transporter transmembrane region"/>
    <property type="match status" value="1"/>
</dbReference>
<keyword evidence="3" id="KW-0547">Nucleotide-binding</keyword>
<name>B9K911_THENN</name>
<dbReference type="Pfam" id="PF00005">
    <property type="entry name" value="ABC_tran"/>
    <property type="match status" value="1"/>
</dbReference>
<dbReference type="AlphaFoldDB" id="B9K911"/>
<dbReference type="PROSITE" id="PS50893">
    <property type="entry name" value="ABC_TRANSPORTER_2"/>
    <property type="match status" value="1"/>
</dbReference>
<dbReference type="PROSITE" id="PS50929">
    <property type="entry name" value="ABC_TM1F"/>
    <property type="match status" value="1"/>
</dbReference>
<feature type="domain" description="ABC transporter" evidence="8">
    <location>
        <begin position="336"/>
        <end position="566"/>
    </location>
</feature>
<dbReference type="FunFam" id="3.40.50.300:FF:002214">
    <property type="entry name" value="ABC transporter related protein"/>
    <property type="match status" value="1"/>
</dbReference>
<evidence type="ECO:0000256" key="4">
    <source>
        <dbReference type="ARBA" id="ARBA00022840"/>
    </source>
</evidence>
<dbReference type="eggNOG" id="COG1132">
    <property type="taxonomic scope" value="Bacteria"/>
</dbReference>
<dbReference type="HOGENOM" id="CLU_000604_84_3_0"/>
<sequence length="570" mass="64367">MGGKVGMKTGKFRLLRKNHIALAVLTTASLVASGFFYSRRVTLLQSAVDRAIHSKELSSFLGDILLFLVFLLLTIIFDFLASFMSAVNNVGMFKNLVRSQIRLMLDADMLELKKQNTGEIITRMFDDGWYIISLYSSTIPDLVATSFKVGLLVFVFYQLSPRILLIALLLSPLYSFPLSSPRRRIMEHQEKERSSFEKCVKFINETLSGAAVIKAFESKRFFYKEFGKLTNLWLNTSNTLFNVVAKTESLYPFLNGLLPILVVALSSFLIAKKEITIGSAISFFYFISGFYSSISNVYSSVLDIMRSRTYKERISEVMELSAEKGGGKELGDFKQMSLQNVSFGYPDGGEILTDLNIKIDAGDRVAIVASSGEGKSTLVSLFNRFLTPTKGQILINDIPIEQYSLSSLRKKIILVRSNDILFDTTIKNNITLFEDFPEDELERILRMCECDFVEKLENGIHTVVGERGTKLSDGQRQRIVLARALIRKPQVLILDEATSGVDSETEEKIFEKILKEINTVIIISHRLSTIRKAKKIIVLNNGRVEAEGTHEELMEKSPLYREIVRSQLEV</sequence>
<organism evidence="10 11">
    <name type="scientific">Thermotoga neapolitana (strain ATCC 49049 / DSM 4359 / NBRC 107923 / NS-E)</name>
    <dbReference type="NCBI Taxonomy" id="309803"/>
    <lineage>
        <taxon>Bacteria</taxon>
        <taxon>Thermotogati</taxon>
        <taxon>Thermotogota</taxon>
        <taxon>Thermotogae</taxon>
        <taxon>Thermotogales</taxon>
        <taxon>Thermotogaceae</taxon>
        <taxon>Thermotoga</taxon>
    </lineage>
</organism>
<evidence type="ECO:0000256" key="6">
    <source>
        <dbReference type="ARBA" id="ARBA00023136"/>
    </source>
</evidence>
<keyword evidence="4" id="KW-0067">ATP-binding</keyword>
<protein>
    <submittedName>
        <fullName evidence="10">ABC transporter related</fullName>
    </submittedName>
</protein>
<dbReference type="KEGG" id="tna:CTN_1268"/>
<dbReference type="GO" id="GO:0016887">
    <property type="term" value="F:ATP hydrolysis activity"/>
    <property type="evidence" value="ECO:0007669"/>
    <property type="project" value="InterPro"/>
</dbReference>
<dbReference type="Pfam" id="PF00664">
    <property type="entry name" value="ABC_membrane"/>
    <property type="match status" value="1"/>
</dbReference>
<feature type="transmembrane region" description="Helical" evidence="7">
    <location>
        <begin position="250"/>
        <end position="271"/>
    </location>
</feature>
<dbReference type="InterPro" id="IPR011527">
    <property type="entry name" value="ABC1_TM_dom"/>
</dbReference>
<evidence type="ECO:0000256" key="2">
    <source>
        <dbReference type="ARBA" id="ARBA00022692"/>
    </source>
</evidence>
<evidence type="ECO:0000259" key="8">
    <source>
        <dbReference type="PROSITE" id="PS50893"/>
    </source>
</evidence>
<dbReference type="InterPro" id="IPR003439">
    <property type="entry name" value="ABC_transporter-like_ATP-bd"/>
</dbReference>
<dbReference type="InterPro" id="IPR027417">
    <property type="entry name" value="P-loop_NTPase"/>
</dbReference>
<dbReference type="InterPro" id="IPR039421">
    <property type="entry name" value="Type_1_exporter"/>
</dbReference>
<evidence type="ECO:0000256" key="7">
    <source>
        <dbReference type="SAM" id="Phobius"/>
    </source>
</evidence>
<comment type="subcellular location">
    <subcellularLocation>
        <location evidence="1">Cell membrane</location>
        <topology evidence="1">Multi-pass membrane protein</topology>
    </subcellularLocation>
</comment>
<dbReference type="STRING" id="309803.CTN_1268"/>
<dbReference type="Proteomes" id="UP000000445">
    <property type="component" value="Chromosome"/>
</dbReference>
<dbReference type="InterPro" id="IPR036640">
    <property type="entry name" value="ABC1_TM_sf"/>
</dbReference>
<proteinExistence type="predicted"/>
<feature type="transmembrane region" description="Helical" evidence="7">
    <location>
        <begin position="20"/>
        <end position="38"/>
    </location>
</feature>
<feature type="transmembrane region" description="Helical" evidence="7">
    <location>
        <begin position="64"/>
        <end position="87"/>
    </location>
</feature>
<accession>B9K911</accession>
<keyword evidence="5 7" id="KW-1133">Transmembrane helix</keyword>
<reference evidence="10 11" key="1">
    <citation type="journal article" date="2009" name="Biosci. Biotechnol. Biochem.">
        <title>WeGAS: a web-based microbial genome annotation system.</title>
        <authorList>
            <person name="Lee D."/>
            <person name="Seo H."/>
            <person name="Park C."/>
            <person name="Park K."/>
        </authorList>
    </citation>
    <scope>NUCLEOTIDE SEQUENCE [LARGE SCALE GENOMIC DNA]</scope>
    <source>
        <strain evidence="11">ATCC 49049 / DSM 4359 / NBRC 107923 / NS-E</strain>
    </source>
</reference>
<dbReference type="GO" id="GO:0005524">
    <property type="term" value="F:ATP binding"/>
    <property type="evidence" value="ECO:0007669"/>
    <property type="project" value="UniProtKB-KW"/>
</dbReference>
<feature type="domain" description="ABC transmembrane type-1" evidence="9">
    <location>
        <begin position="24"/>
        <end position="306"/>
    </location>
</feature>
<dbReference type="Gene3D" id="1.20.1560.10">
    <property type="entry name" value="ABC transporter type 1, transmembrane domain"/>
    <property type="match status" value="1"/>
</dbReference>
<dbReference type="GO" id="GO:0015421">
    <property type="term" value="F:ABC-type oligopeptide transporter activity"/>
    <property type="evidence" value="ECO:0007669"/>
    <property type="project" value="TreeGrafter"/>
</dbReference>
<dbReference type="InterPro" id="IPR003593">
    <property type="entry name" value="AAA+_ATPase"/>
</dbReference>
<gene>
    <name evidence="10" type="ordered locus">CTN_1268</name>
</gene>
<feature type="transmembrane region" description="Helical" evidence="7">
    <location>
        <begin position="277"/>
        <end position="298"/>
    </location>
</feature>
<keyword evidence="11" id="KW-1185">Reference proteome</keyword>
<keyword evidence="6 7" id="KW-0472">Membrane</keyword>
<evidence type="ECO:0000256" key="3">
    <source>
        <dbReference type="ARBA" id="ARBA00022741"/>
    </source>
</evidence>
<dbReference type="SMART" id="SM00382">
    <property type="entry name" value="AAA"/>
    <property type="match status" value="1"/>
</dbReference>
<dbReference type="EMBL" id="CP000916">
    <property type="protein sequence ID" value="ACM23444.1"/>
    <property type="molecule type" value="Genomic_DNA"/>
</dbReference>
<keyword evidence="2 7" id="KW-0812">Transmembrane</keyword>
<evidence type="ECO:0000313" key="11">
    <source>
        <dbReference type="Proteomes" id="UP000000445"/>
    </source>
</evidence>
<dbReference type="GO" id="GO:0005886">
    <property type="term" value="C:plasma membrane"/>
    <property type="evidence" value="ECO:0007669"/>
    <property type="project" value="UniProtKB-SubCell"/>
</dbReference>
<evidence type="ECO:0000313" key="10">
    <source>
        <dbReference type="EMBL" id="ACM23444.1"/>
    </source>
</evidence>
<dbReference type="SUPFAM" id="SSF52540">
    <property type="entry name" value="P-loop containing nucleoside triphosphate hydrolases"/>
    <property type="match status" value="1"/>
</dbReference>
<dbReference type="FunFam" id="1.20.1560.10:FF:000201">
    <property type="entry name" value="ABC transporter related"/>
    <property type="match status" value="1"/>
</dbReference>
<evidence type="ECO:0000259" key="9">
    <source>
        <dbReference type="PROSITE" id="PS50929"/>
    </source>
</evidence>
<evidence type="ECO:0000256" key="1">
    <source>
        <dbReference type="ARBA" id="ARBA00004651"/>
    </source>
</evidence>
<evidence type="ECO:0000256" key="5">
    <source>
        <dbReference type="ARBA" id="ARBA00022989"/>
    </source>
</evidence>
<dbReference type="PANTHER" id="PTHR43394:SF1">
    <property type="entry name" value="ATP-BINDING CASSETTE SUB-FAMILY B MEMBER 10, MITOCHONDRIAL"/>
    <property type="match status" value="1"/>
</dbReference>